<evidence type="ECO:0000313" key="11">
    <source>
        <dbReference type="EMBL" id="MCY1712774.1"/>
    </source>
</evidence>
<dbReference type="Pfam" id="PF00691">
    <property type="entry name" value="OmpA"/>
    <property type="match status" value="1"/>
</dbReference>
<evidence type="ECO:0000256" key="1">
    <source>
        <dbReference type="ARBA" id="ARBA00004162"/>
    </source>
</evidence>
<dbReference type="PANTHER" id="PTHR30329">
    <property type="entry name" value="STATOR ELEMENT OF FLAGELLAR MOTOR COMPLEX"/>
    <property type="match status" value="1"/>
</dbReference>
<comment type="subcellular location">
    <subcellularLocation>
        <location evidence="1">Cell membrane</location>
        <topology evidence="1">Single-pass membrane protein</topology>
    </subcellularLocation>
</comment>
<keyword evidence="12" id="KW-1185">Reference proteome</keyword>
<dbReference type="SUPFAM" id="SSF103088">
    <property type="entry name" value="OmpA-like"/>
    <property type="match status" value="1"/>
</dbReference>
<evidence type="ECO:0000313" key="12">
    <source>
        <dbReference type="Proteomes" id="UP001082703"/>
    </source>
</evidence>
<name>A0ABT4BPG1_9FIRM</name>
<accession>A0ABT4BPG1</accession>
<evidence type="ECO:0000256" key="7">
    <source>
        <dbReference type="PROSITE-ProRule" id="PRU00473"/>
    </source>
</evidence>
<dbReference type="InterPro" id="IPR036737">
    <property type="entry name" value="OmpA-like_sf"/>
</dbReference>
<evidence type="ECO:0000256" key="5">
    <source>
        <dbReference type="ARBA" id="ARBA00022989"/>
    </source>
</evidence>
<evidence type="ECO:0000256" key="9">
    <source>
        <dbReference type="SAM" id="Phobius"/>
    </source>
</evidence>
<dbReference type="RefSeq" id="WP_268056783.1">
    <property type="nucleotide sequence ID" value="NZ_JAPOHA010000001.1"/>
</dbReference>
<evidence type="ECO:0000256" key="2">
    <source>
        <dbReference type="ARBA" id="ARBA00008914"/>
    </source>
</evidence>
<feature type="region of interest" description="Disordered" evidence="8">
    <location>
        <begin position="62"/>
        <end position="90"/>
    </location>
</feature>
<feature type="transmembrane region" description="Helical" evidence="9">
    <location>
        <begin position="20"/>
        <end position="40"/>
    </location>
</feature>
<evidence type="ECO:0000256" key="8">
    <source>
        <dbReference type="SAM" id="MobiDB-lite"/>
    </source>
</evidence>
<dbReference type="EMBL" id="JAPOHA010000001">
    <property type="protein sequence ID" value="MCY1712774.1"/>
    <property type="molecule type" value="Genomic_DNA"/>
</dbReference>
<dbReference type="InterPro" id="IPR050330">
    <property type="entry name" value="Bact_OuterMem_StrucFunc"/>
</dbReference>
<feature type="compositionally biased region" description="Gly residues" evidence="8">
    <location>
        <begin position="68"/>
        <end position="87"/>
    </location>
</feature>
<keyword evidence="3" id="KW-1003">Cell membrane</keyword>
<feature type="compositionally biased region" description="Low complexity" evidence="8">
    <location>
        <begin position="256"/>
        <end position="311"/>
    </location>
</feature>
<keyword evidence="4 9" id="KW-0812">Transmembrane</keyword>
<dbReference type="InterPro" id="IPR006665">
    <property type="entry name" value="OmpA-like"/>
</dbReference>
<protein>
    <submittedName>
        <fullName evidence="11">Flagellar motor protein MotB</fullName>
    </submittedName>
</protein>
<dbReference type="PANTHER" id="PTHR30329:SF21">
    <property type="entry name" value="LIPOPROTEIN YIAD-RELATED"/>
    <property type="match status" value="1"/>
</dbReference>
<dbReference type="Pfam" id="PF13677">
    <property type="entry name" value="MotB_plug"/>
    <property type="match status" value="1"/>
</dbReference>
<dbReference type="CDD" id="cd07185">
    <property type="entry name" value="OmpA_C-like"/>
    <property type="match status" value="1"/>
</dbReference>
<evidence type="ECO:0000256" key="6">
    <source>
        <dbReference type="ARBA" id="ARBA00023136"/>
    </source>
</evidence>
<keyword evidence="11" id="KW-0966">Cell projection</keyword>
<feature type="domain" description="OmpA-like" evidence="10">
    <location>
        <begin position="124"/>
        <end position="248"/>
    </location>
</feature>
<comment type="similarity">
    <text evidence="2">Belongs to the MotB family.</text>
</comment>
<evidence type="ECO:0000259" key="10">
    <source>
        <dbReference type="PROSITE" id="PS51123"/>
    </source>
</evidence>
<reference evidence="11 12" key="1">
    <citation type="submission" date="2022-11" db="EMBL/GenBank/DDBJ databases">
        <authorList>
            <person name="Caiyu Z."/>
        </authorList>
    </citation>
    <scope>NUCLEOTIDE SEQUENCE [LARGE SCALE GENOMIC DNA]</scope>
    <source>
        <strain evidence="11 12">YR-4</strain>
    </source>
</reference>
<feature type="region of interest" description="Disordered" evidence="8">
    <location>
        <begin position="244"/>
        <end position="311"/>
    </location>
</feature>
<dbReference type="Proteomes" id="UP001082703">
    <property type="component" value="Unassembled WGS sequence"/>
</dbReference>
<evidence type="ECO:0000256" key="4">
    <source>
        <dbReference type="ARBA" id="ARBA00022692"/>
    </source>
</evidence>
<dbReference type="InterPro" id="IPR025713">
    <property type="entry name" value="MotB-like_N_dom"/>
</dbReference>
<sequence length="311" mass="32066">MAKKCKEEPEAEENSERWLLTYSDMITLLLALFIILYSMSTIDAKKVAQMAENFGTTMGTASTAGNAAGTGGTGKGTGTGTGTGKGSMNGSAVNPDALDEVYNILQDYVDKNHLENSVGLVNSDTYVKIHLKDTLMFKPDSPAMLPASEPILLEIEKAIDKVYDHVDYITISGHTADTGEHTIASDQVSWRLSTERAITVMNYFVGYGLGEDKLSIQGFAHFSPIASNQTPEGRAKNRRVEITIVKNPSDKNTANSTAGKPAGPAGSAAGGSASSGASGASSSSSGASSTASGSAAASGAVSGSTGTSSTK</sequence>
<keyword evidence="11" id="KW-0282">Flagellum</keyword>
<comment type="caution">
    <text evidence="11">The sequence shown here is derived from an EMBL/GenBank/DDBJ whole genome shotgun (WGS) entry which is preliminary data.</text>
</comment>
<dbReference type="PROSITE" id="PS51123">
    <property type="entry name" value="OMPA_2"/>
    <property type="match status" value="1"/>
</dbReference>
<proteinExistence type="inferred from homology"/>
<keyword evidence="11" id="KW-0969">Cilium</keyword>
<gene>
    <name evidence="11" type="ORF">OUY18_00680</name>
</gene>
<dbReference type="Gene3D" id="3.30.1330.60">
    <property type="entry name" value="OmpA-like domain"/>
    <property type="match status" value="1"/>
</dbReference>
<keyword evidence="5 9" id="KW-1133">Transmembrane helix</keyword>
<organism evidence="11 12">
    <name type="scientific">Caproiciproducens galactitolivorans</name>
    <dbReference type="NCBI Taxonomy" id="642589"/>
    <lineage>
        <taxon>Bacteria</taxon>
        <taxon>Bacillati</taxon>
        <taxon>Bacillota</taxon>
        <taxon>Clostridia</taxon>
        <taxon>Eubacteriales</taxon>
        <taxon>Acutalibacteraceae</taxon>
        <taxon>Caproiciproducens</taxon>
    </lineage>
</organism>
<evidence type="ECO:0000256" key="3">
    <source>
        <dbReference type="ARBA" id="ARBA00022475"/>
    </source>
</evidence>
<keyword evidence="6 7" id="KW-0472">Membrane</keyword>